<evidence type="ECO:0008006" key="3">
    <source>
        <dbReference type="Google" id="ProtNLM"/>
    </source>
</evidence>
<protein>
    <recommendedName>
        <fullName evidence="3">CRISPR-associated RAMP protein Csx10</fullName>
    </recommendedName>
</protein>
<evidence type="ECO:0000313" key="2">
    <source>
        <dbReference type="Proteomes" id="UP000732377"/>
    </source>
</evidence>
<reference evidence="1" key="1">
    <citation type="submission" date="2017-11" db="EMBL/GenBank/DDBJ databases">
        <title>Three new genomes from thermophilic consortium.</title>
        <authorList>
            <person name="Quaggio R."/>
            <person name="Amgarten D."/>
            <person name="Setubal J.C."/>
        </authorList>
    </citation>
    <scope>NUCLEOTIDE SEQUENCE</scope>
    <source>
        <strain evidence="1">ZCTH01-B2</strain>
    </source>
</reference>
<dbReference type="Proteomes" id="UP000732377">
    <property type="component" value="Unassembled WGS sequence"/>
</dbReference>
<organism evidence="1 2">
    <name type="scientific">Symbiobacterium thermophilum</name>
    <dbReference type="NCBI Taxonomy" id="2734"/>
    <lineage>
        <taxon>Bacteria</taxon>
        <taxon>Bacillati</taxon>
        <taxon>Bacillota</taxon>
        <taxon>Clostridia</taxon>
        <taxon>Eubacteriales</taxon>
        <taxon>Symbiobacteriaceae</taxon>
        <taxon>Symbiobacterium</taxon>
    </lineage>
</organism>
<dbReference type="AlphaFoldDB" id="A0A953I279"/>
<sequence length="402" mass="43860">MGELKRFVLRLTARSPLLIGDRRADTQYTESLDHIPGSRLRAAFARAILSDCPLFDPAEARDGRRWWVVYQGRPECEGCPWATWCRQFEEIRFTQATPGGARILPLTAMGCKVDCGRSGVMDTLLRRLAWQQRLRERPYEDWQPPRFNCVCGGRLENRGGWYDPRAARPVSGPRRQAFTRLMIDPIRGAAAQGQLYTLLPIAPGAEFTAQVEAPAPPPCAELRVGARTTTGWGRCAVVVTEADESEDVGERIGRFQAALEAARQAAGLGPARDVYLALTLLSPALVGPLPDGSPAQLGAAESRAILAAALGLDRLFPGAELAHAFTGYEVKGGWRLSDGGWAESRHYLVAGSVLVLRLRPGDAGELAERCARAERVGIGERTEDGFGQVEVCASYHVSEAVR</sequence>
<dbReference type="EMBL" id="PIUK01000130">
    <property type="protein sequence ID" value="MBY6277022.1"/>
    <property type="molecule type" value="Genomic_DNA"/>
</dbReference>
<accession>A0A953I279</accession>
<evidence type="ECO:0000313" key="1">
    <source>
        <dbReference type="EMBL" id="MBY6277022.1"/>
    </source>
</evidence>
<gene>
    <name evidence="1" type="ORF">CWE10_12560</name>
</gene>
<comment type="caution">
    <text evidence="1">The sequence shown here is derived from an EMBL/GenBank/DDBJ whole genome shotgun (WGS) entry which is preliminary data.</text>
</comment>
<proteinExistence type="predicted"/>
<name>A0A953I279_SYMTR</name>
<dbReference type="RefSeq" id="WP_273380148.1">
    <property type="nucleotide sequence ID" value="NZ_PIUK01000130.1"/>
</dbReference>